<dbReference type="RefSeq" id="WP_207761931.1">
    <property type="nucleotide sequence ID" value="NZ_FYEH01000002.1"/>
</dbReference>
<name>A0A212QQI0_9PROT</name>
<dbReference type="PANTHER" id="PTHR43218">
    <property type="entry name" value="PHOSPHORIBOSYLTRANSFERASE-RELATED"/>
    <property type="match status" value="1"/>
</dbReference>
<feature type="domain" description="Phosphoribosyltransferase" evidence="1">
    <location>
        <begin position="70"/>
        <end position="187"/>
    </location>
</feature>
<keyword evidence="2" id="KW-0808">Transferase</keyword>
<sequence>MPGRLQNKNCNMEICMGEAQSWGVDVAGLEVELPIIPIQPNFAISLLMVIDHGVGFGEHIGRELARRLAPLRPEIVVGTATLGIPVAIEVSRHLEIDRYVILQKSRKIHLDDALTKTITSITSHGEQRLLLDRRAIPLLAGRRTVVVDDVVATGSSLKGSIELAREAGAIVVGAGVILTEAHAWRAVLGSDADLVRGLGHIPQFENVAHRWQPIAATMDPNRG</sequence>
<organism evidence="2 3">
    <name type="scientific">Arboricoccus pini</name>
    <dbReference type="NCBI Taxonomy" id="1963835"/>
    <lineage>
        <taxon>Bacteria</taxon>
        <taxon>Pseudomonadati</taxon>
        <taxon>Pseudomonadota</taxon>
        <taxon>Alphaproteobacteria</taxon>
        <taxon>Geminicoccales</taxon>
        <taxon>Geminicoccaceae</taxon>
        <taxon>Arboricoccus</taxon>
    </lineage>
</organism>
<evidence type="ECO:0000313" key="2">
    <source>
        <dbReference type="EMBL" id="SNB61737.1"/>
    </source>
</evidence>
<reference evidence="2 3" key="1">
    <citation type="submission" date="2017-06" db="EMBL/GenBank/DDBJ databases">
        <authorList>
            <person name="Kim H.J."/>
            <person name="Triplett B.A."/>
        </authorList>
    </citation>
    <scope>NUCLEOTIDE SEQUENCE [LARGE SCALE GENOMIC DNA]</scope>
    <source>
        <strain evidence="2 3">B29T1</strain>
    </source>
</reference>
<dbReference type="Proteomes" id="UP000197065">
    <property type="component" value="Unassembled WGS sequence"/>
</dbReference>
<dbReference type="AlphaFoldDB" id="A0A212QQI0"/>
<evidence type="ECO:0000313" key="3">
    <source>
        <dbReference type="Proteomes" id="UP000197065"/>
    </source>
</evidence>
<dbReference type="SUPFAM" id="SSF53271">
    <property type="entry name" value="PRTase-like"/>
    <property type="match status" value="1"/>
</dbReference>
<dbReference type="CDD" id="cd06223">
    <property type="entry name" value="PRTases_typeI"/>
    <property type="match status" value="1"/>
</dbReference>
<proteinExistence type="predicted"/>
<evidence type="ECO:0000259" key="1">
    <source>
        <dbReference type="Pfam" id="PF00156"/>
    </source>
</evidence>
<protein>
    <submittedName>
        <fullName evidence="2">Adenine phosphoribosyltransferase</fullName>
    </submittedName>
</protein>
<dbReference type="InterPro" id="IPR000836">
    <property type="entry name" value="PRTase_dom"/>
</dbReference>
<keyword evidence="3" id="KW-1185">Reference proteome</keyword>
<dbReference type="PANTHER" id="PTHR43218:SF1">
    <property type="entry name" value="PHOSPHORIBOSYLTRANSFERASE"/>
    <property type="match status" value="1"/>
</dbReference>
<gene>
    <name evidence="2" type="ORF">SAMN07250955_102378</name>
</gene>
<dbReference type="EMBL" id="FYEH01000002">
    <property type="protein sequence ID" value="SNB61737.1"/>
    <property type="molecule type" value="Genomic_DNA"/>
</dbReference>
<dbReference type="Pfam" id="PF00156">
    <property type="entry name" value="Pribosyltran"/>
    <property type="match status" value="1"/>
</dbReference>
<dbReference type="Gene3D" id="3.40.50.2020">
    <property type="match status" value="1"/>
</dbReference>
<keyword evidence="2" id="KW-0328">Glycosyltransferase</keyword>
<accession>A0A212QQI0</accession>
<dbReference type="GO" id="GO:0016757">
    <property type="term" value="F:glycosyltransferase activity"/>
    <property type="evidence" value="ECO:0007669"/>
    <property type="project" value="UniProtKB-KW"/>
</dbReference>
<dbReference type="InterPro" id="IPR029057">
    <property type="entry name" value="PRTase-like"/>
</dbReference>